<dbReference type="CDD" id="cd02009">
    <property type="entry name" value="TPP_SHCHC_synthase"/>
    <property type="match status" value="1"/>
</dbReference>
<dbReference type="Pfam" id="PF02776">
    <property type="entry name" value="TPP_enzyme_N"/>
    <property type="match status" value="1"/>
</dbReference>
<dbReference type="PIRSF" id="PIRSF004983">
    <property type="entry name" value="MenD"/>
    <property type="match status" value="1"/>
</dbReference>
<dbReference type="EMBL" id="JAUHPV010000001">
    <property type="protein sequence ID" value="MDN4471401.1"/>
    <property type="molecule type" value="Genomic_DNA"/>
</dbReference>
<keyword evidence="3 6" id="KW-0460">Magnesium</keyword>
<keyword evidence="5 6" id="KW-0464">Manganese</keyword>
<feature type="domain" description="Thiamine pyrophosphate enzyme TPP-binding" evidence="7">
    <location>
        <begin position="420"/>
        <end position="540"/>
    </location>
</feature>
<reference evidence="9" key="1">
    <citation type="submission" date="2023-06" db="EMBL/GenBank/DDBJ databases">
        <title>SYSU T00b26.</title>
        <authorList>
            <person name="Gao L."/>
            <person name="Fang B.-Z."/>
            <person name="Li W.-J."/>
        </authorList>
    </citation>
    <scope>NUCLEOTIDE SEQUENCE</scope>
    <source>
        <strain evidence="9">SYSU T00b26</strain>
    </source>
</reference>
<comment type="subunit">
    <text evidence="6">Homodimer.</text>
</comment>
<sequence>MTGTHPSAAFSRELIAGLALYGVKDFVLCPGSRSGPLAHALAAAASPGRPANAPEIELHVRIDERSAAFLALGIARARAAAGEPAPVAIVTTSGTAVGNLLPAVMEAHHEGVPLLLLTADRPGELKGVGANQTTDQVGIFDEFVRWSTESAAPTEREGNGRAARLAARAVDAALGRCDEHDSLPCVGPVHLNLDFRAPLQDDGGEWPIVTKEPPARAKRRSGGLMEAIKGGPATLPDRKRGIVIAGDGAGDDARRLAEVHRWPLLAEPTSGARTGDCCIPGYVDFLRTERGRTVAGETSIVVVVGRPTLTREVQELIGKAKDLRVAGHGARWKEAPRHAQKVMARVPEEWFSREPGTAQHDDEWLGYWREASAPQVEQWGADAVAAEVAASLGEGDVCVVGSSGPIRALDRVAPAWEPGKAPTVIANRGLAGIDGTISTAMGAALASDRPATAFMGDVTFLHDVGGLLVGPRERRPDLRIVVVNDGGGTIFGRLEHAGADPSVVERVFTTPHGVQLGPIAAAYGAAHTVVTDAAALRQALVSPPSGVEIVEVPLGATAEGA</sequence>
<evidence type="ECO:0000313" key="10">
    <source>
        <dbReference type="Proteomes" id="UP001172738"/>
    </source>
</evidence>
<keyword evidence="10" id="KW-1185">Reference proteome</keyword>
<feature type="domain" description="Thiamine pyrophosphate enzyme N-terminal TPP-binding" evidence="8">
    <location>
        <begin position="14"/>
        <end position="138"/>
    </location>
</feature>
<evidence type="ECO:0000256" key="6">
    <source>
        <dbReference type="HAMAP-Rule" id="MF_01659"/>
    </source>
</evidence>
<comment type="catalytic activity">
    <reaction evidence="6">
        <text>isochorismate + 2-oxoglutarate + H(+) = 5-enolpyruvoyl-6-hydroxy-2-succinyl-cyclohex-3-ene-1-carboxylate + CO2</text>
        <dbReference type="Rhea" id="RHEA:25593"/>
        <dbReference type="ChEBI" id="CHEBI:15378"/>
        <dbReference type="ChEBI" id="CHEBI:16526"/>
        <dbReference type="ChEBI" id="CHEBI:16810"/>
        <dbReference type="ChEBI" id="CHEBI:29780"/>
        <dbReference type="ChEBI" id="CHEBI:58818"/>
        <dbReference type="EC" id="2.2.1.9"/>
    </reaction>
</comment>
<evidence type="ECO:0000256" key="2">
    <source>
        <dbReference type="ARBA" id="ARBA00022723"/>
    </source>
</evidence>
<evidence type="ECO:0000256" key="4">
    <source>
        <dbReference type="ARBA" id="ARBA00023052"/>
    </source>
</evidence>
<dbReference type="InterPro" id="IPR012001">
    <property type="entry name" value="Thiamin_PyroP_enz_TPP-bd_dom"/>
</dbReference>
<comment type="cofactor">
    <cofactor evidence="6">
        <name>Mg(2+)</name>
        <dbReference type="ChEBI" id="CHEBI:18420"/>
    </cofactor>
    <cofactor evidence="6">
        <name>Mn(2+)</name>
        <dbReference type="ChEBI" id="CHEBI:29035"/>
    </cofactor>
</comment>
<dbReference type="EC" id="2.2.1.9" evidence="6"/>
<dbReference type="RefSeq" id="WP_301124991.1">
    <property type="nucleotide sequence ID" value="NZ_JAUHPV010000001.1"/>
</dbReference>
<keyword evidence="6" id="KW-0474">Menaquinone biosynthesis</keyword>
<comment type="pathway">
    <text evidence="6">Quinol/quinone metabolism; menaquinone biosynthesis.</text>
</comment>
<dbReference type="Gene3D" id="3.40.50.1220">
    <property type="entry name" value="TPP-binding domain"/>
    <property type="match status" value="1"/>
</dbReference>
<organism evidence="9 10">
    <name type="scientific">Demequina zhanjiangensis</name>
    <dbReference type="NCBI Taxonomy" id="3051659"/>
    <lineage>
        <taxon>Bacteria</taxon>
        <taxon>Bacillati</taxon>
        <taxon>Actinomycetota</taxon>
        <taxon>Actinomycetes</taxon>
        <taxon>Micrococcales</taxon>
        <taxon>Demequinaceae</taxon>
        <taxon>Demequina</taxon>
    </lineage>
</organism>
<dbReference type="PANTHER" id="PTHR42916:SF1">
    <property type="entry name" value="PROTEIN PHYLLO, CHLOROPLASTIC"/>
    <property type="match status" value="1"/>
</dbReference>
<comment type="cofactor">
    <cofactor evidence="6">
        <name>thiamine diphosphate</name>
        <dbReference type="ChEBI" id="CHEBI:58937"/>
    </cofactor>
    <text evidence="6">Binds 1 thiamine pyrophosphate per subunit.</text>
</comment>
<keyword evidence="1 6" id="KW-0808">Transferase</keyword>
<dbReference type="GO" id="GO:0070204">
    <property type="term" value="F:2-succinyl-5-enolpyruvyl-6-hydroxy-3-cyclohexene-1-carboxylic-acid synthase activity"/>
    <property type="evidence" value="ECO:0007669"/>
    <property type="project" value="UniProtKB-EC"/>
</dbReference>
<name>A0ABT8FWY1_9MICO</name>
<comment type="similarity">
    <text evidence="6">Belongs to the TPP enzyme family. MenD subfamily.</text>
</comment>
<dbReference type="NCBIfam" id="TIGR00173">
    <property type="entry name" value="menD"/>
    <property type="match status" value="1"/>
</dbReference>
<proteinExistence type="inferred from homology"/>
<gene>
    <name evidence="6 9" type="primary">menD</name>
    <name evidence="9" type="ORF">QQX04_00155</name>
</gene>
<evidence type="ECO:0000259" key="8">
    <source>
        <dbReference type="Pfam" id="PF02776"/>
    </source>
</evidence>
<dbReference type="HAMAP" id="MF_01659">
    <property type="entry name" value="MenD"/>
    <property type="match status" value="1"/>
</dbReference>
<protein>
    <recommendedName>
        <fullName evidence="6">2-succinyl-5-enolpyruvyl-6-hydroxy-3-cyclohexene-1-carboxylate synthase</fullName>
        <shortName evidence="6">SEPHCHC synthase</shortName>
        <ecNumber evidence="6">2.2.1.9</ecNumber>
    </recommendedName>
    <alternativeName>
        <fullName evidence="6">Menaquinone biosynthesis protein MenD</fullName>
    </alternativeName>
</protein>
<evidence type="ECO:0000256" key="5">
    <source>
        <dbReference type="ARBA" id="ARBA00023211"/>
    </source>
</evidence>
<keyword evidence="2 6" id="KW-0479">Metal-binding</keyword>
<dbReference type="InterPro" id="IPR029061">
    <property type="entry name" value="THDP-binding"/>
</dbReference>
<comment type="caution">
    <text evidence="9">The sequence shown here is derived from an EMBL/GenBank/DDBJ whole genome shotgun (WGS) entry which is preliminary data.</text>
</comment>
<dbReference type="Gene3D" id="3.40.50.970">
    <property type="match status" value="2"/>
</dbReference>
<dbReference type="CDD" id="cd07037">
    <property type="entry name" value="TPP_PYR_MenD"/>
    <property type="match status" value="1"/>
</dbReference>
<dbReference type="SUPFAM" id="SSF52518">
    <property type="entry name" value="Thiamin diphosphate-binding fold (THDP-binding)"/>
    <property type="match status" value="2"/>
</dbReference>
<dbReference type="InterPro" id="IPR004433">
    <property type="entry name" value="MenaQ_synth_MenD"/>
</dbReference>
<evidence type="ECO:0000256" key="3">
    <source>
        <dbReference type="ARBA" id="ARBA00022842"/>
    </source>
</evidence>
<evidence type="ECO:0000313" key="9">
    <source>
        <dbReference type="EMBL" id="MDN4471401.1"/>
    </source>
</evidence>
<evidence type="ECO:0000259" key="7">
    <source>
        <dbReference type="Pfam" id="PF02775"/>
    </source>
</evidence>
<dbReference type="PANTHER" id="PTHR42916">
    <property type="entry name" value="2-SUCCINYL-5-ENOLPYRUVYL-6-HYDROXY-3-CYCLOHEXENE-1-CARBOXYLATE SYNTHASE"/>
    <property type="match status" value="1"/>
</dbReference>
<comment type="function">
    <text evidence="6">Catalyzes the thiamine diphosphate-dependent decarboxylation of 2-oxoglutarate and the subsequent addition of the resulting succinic semialdehyde-thiamine pyrophosphate anion to isochorismate to yield 2-succinyl-5-enolpyruvyl-6-hydroxy-3-cyclohexene-1-carboxylate (SEPHCHC).</text>
</comment>
<comment type="pathway">
    <text evidence="6">Quinol/quinone metabolism; 1,4-dihydroxy-2-naphthoate biosynthesis; 1,4-dihydroxy-2-naphthoate from chorismate: step 2/7.</text>
</comment>
<evidence type="ECO:0000256" key="1">
    <source>
        <dbReference type="ARBA" id="ARBA00022679"/>
    </source>
</evidence>
<dbReference type="Proteomes" id="UP001172738">
    <property type="component" value="Unassembled WGS sequence"/>
</dbReference>
<dbReference type="InterPro" id="IPR011766">
    <property type="entry name" value="TPP_enzyme_TPP-bd"/>
</dbReference>
<keyword evidence="4 6" id="KW-0786">Thiamine pyrophosphate</keyword>
<dbReference type="Pfam" id="PF02775">
    <property type="entry name" value="TPP_enzyme_C"/>
    <property type="match status" value="1"/>
</dbReference>
<accession>A0ABT8FWY1</accession>